<dbReference type="PANTHER" id="PTHR22950">
    <property type="entry name" value="AMINO ACID TRANSPORTER"/>
    <property type="match status" value="1"/>
</dbReference>
<keyword evidence="6 9" id="KW-1133">Transmembrane helix</keyword>
<dbReference type="AlphaFoldDB" id="A0AAI8YVX7"/>
<feature type="transmembrane region" description="Helical" evidence="9">
    <location>
        <begin position="668"/>
        <end position="687"/>
    </location>
</feature>
<evidence type="ECO:0000313" key="12">
    <source>
        <dbReference type="Proteomes" id="UP001296104"/>
    </source>
</evidence>
<feature type="compositionally biased region" description="Polar residues" evidence="8">
    <location>
        <begin position="1"/>
        <end position="10"/>
    </location>
</feature>
<keyword evidence="12" id="KW-1185">Reference proteome</keyword>
<feature type="domain" description="Amino acid transporter transmembrane" evidence="10">
    <location>
        <begin position="287"/>
        <end position="684"/>
    </location>
</feature>
<evidence type="ECO:0000256" key="6">
    <source>
        <dbReference type="ARBA" id="ARBA00022989"/>
    </source>
</evidence>
<comment type="similarity">
    <text evidence="2">Belongs to the amino acid/polyamine transporter 2 family.</text>
</comment>
<keyword evidence="3" id="KW-0813">Transport</keyword>
<dbReference type="InterPro" id="IPR013057">
    <property type="entry name" value="AA_transpt_TM"/>
</dbReference>
<name>A0AAI8YVX7_9PEZI</name>
<feature type="region of interest" description="Disordered" evidence="8">
    <location>
        <begin position="1"/>
        <end position="78"/>
    </location>
</feature>
<feature type="transmembrane region" description="Helical" evidence="9">
    <location>
        <begin position="607"/>
        <end position="627"/>
    </location>
</feature>
<gene>
    <name evidence="11" type="ORF">LECACI_7A002988</name>
</gene>
<evidence type="ECO:0000256" key="4">
    <source>
        <dbReference type="ARBA" id="ARBA00022692"/>
    </source>
</evidence>
<feature type="compositionally biased region" description="Basic and acidic residues" evidence="8">
    <location>
        <begin position="177"/>
        <end position="192"/>
    </location>
</feature>
<feature type="transmembrane region" description="Helical" evidence="9">
    <location>
        <begin position="370"/>
        <end position="388"/>
    </location>
</feature>
<dbReference type="Proteomes" id="UP001296104">
    <property type="component" value="Unassembled WGS sequence"/>
</dbReference>
<feature type="compositionally biased region" description="Polar residues" evidence="8">
    <location>
        <begin position="166"/>
        <end position="175"/>
    </location>
</feature>
<evidence type="ECO:0000256" key="2">
    <source>
        <dbReference type="ARBA" id="ARBA00008066"/>
    </source>
</evidence>
<feature type="transmembrane region" description="Helical" evidence="9">
    <location>
        <begin position="426"/>
        <end position="446"/>
    </location>
</feature>
<feature type="compositionally biased region" description="Basic and acidic residues" evidence="8">
    <location>
        <begin position="28"/>
        <end position="38"/>
    </location>
</feature>
<feature type="transmembrane region" description="Helical" evidence="9">
    <location>
        <begin position="318"/>
        <end position="340"/>
    </location>
</feature>
<reference evidence="11" key="1">
    <citation type="submission" date="2023-11" db="EMBL/GenBank/DDBJ databases">
        <authorList>
            <person name="Alioto T."/>
            <person name="Alioto T."/>
            <person name="Gomez Garrido J."/>
        </authorList>
    </citation>
    <scope>NUCLEOTIDE SEQUENCE</scope>
</reference>
<sequence length="695" mass="76098">MSAQRGQLPSSWAAYERGRADSTGTDNSLHHDRIHFQSEDGSQQSQHDRPSETGYHSAYAAPGEDGGPGRGVRRRTSSMGMAMKAVREAGGVNSFENFARSWQRAVGFHEITPVRQSFRYAEPADEDEGDEEEIDTTPKAQRSLLRQQIEARDRAVSDDALEEVNDLTTPSALSRRTTRDQDQHMSDQLRANEQEPLLHKTISRQSRRDDNIFLIEPSLASPFGGSYGSTWGSLSSRVNESSMRHAGRLFRQQQTKGTTAPDKERDPLLVTRIEEEDGTAVNVVVGQSTLPQTIFNSVNVLIGVGLLALPLAMNYAGWIPGLIFFFFAGISTCYTAKLLAKCADVDSSLITFADLAYVSFGPWARIGTSIVFSLELLAACVALIVLFADSLDALIPGWGLTQWKVICGIILIPLSFVPLRYLSFTSILGILSCFGIVLVVLIDGLIKPTTPGSLREPAPTHLFPANWATLPISFGILMSPWGGHSVFPNIYRDMRHPYKYRRGVNITYGFTFTLDLLMAVVGLLMFGDGVKDEVTRNILSNDDGGYPAWTSVFIVICIAIIPLTKVPLNARPIVATLELFLGLDARAMGNQPPTHGLSGLTRGILKVTVRILCVVIFVLLAILIPAFDTIMSLLGAVACFTICLILPCAFHLKLFGKELSARQKMVDWSLIVVSTILALVSTAFNFVPKAVLGMS</sequence>
<evidence type="ECO:0000256" key="8">
    <source>
        <dbReference type="SAM" id="MobiDB-lite"/>
    </source>
</evidence>
<organism evidence="11 12">
    <name type="scientific">Lecanosticta acicola</name>
    <dbReference type="NCBI Taxonomy" id="111012"/>
    <lineage>
        <taxon>Eukaryota</taxon>
        <taxon>Fungi</taxon>
        <taxon>Dikarya</taxon>
        <taxon>Ascomycota</taxon>
        <taxon>Pezizomycotina</taxon>
        <taxon>Dothideomycetes</taxon>
        <taxon>Dothideomycetidae</taxon>
        <taxon>Mycosphaerellales</taxon>
        <taxon>Mycosphaerellaceae</taxon>
        <taxon>Lecanosticta</taxon>
    </lineage>
</organism>
<feature type="transmembrane region" description="Helical" evidence="9">
    <location>
        <begin position="546"/>
        <end position="563"/>
    </location>
</feature>
<comment type="subcellular location">
    <subcellularLocation>
        <location evidence="1">Membrane</location>
        <topology evidence="1">Multi-pass membrane protein</topology>
    </subcellularLocation>
</comment>
<keyword evidence="4 9" id="KW-0812">Transmembrane</keyword>
<dbReference type="EMBL" id="CAVMBE010000014">
    <property type="protein sequence ID" value="CAK3934629.1"/>
    <property type="molecule type" value="Genomic_DNA"/>
</dbReference>
<evidence type="ECO:0000313" key="11">
    <source>
        <dbReference type="EMBL" id="CAK3934629.1"/>
    </source>
</evidence>
<feature type="transmembrane region" description="Helical" evidence="9">
    <location>
        <begin position="466"/>
        <end position="487"/>
    </location>
</feature>
<feature type="transmembrane region" description="Helical" evidence="9">
    <location>
        <begin position="633"/>
        <end position="656"/>
    </location>
</feature>
<dbReference type="GO" id="GO:0005774">
    <property type="term" value="C:vacuolar membrane"/>
    <property type="evidence" value="ECO:0007669"/>
    <property type="project" value="TreeGrafter"/>
</dbReference>
<evidence type="ECO:0000256" key="7">
    <source>
        <dbReference type="ARBA" id="ARBA00023136"/>
    </source>
</evidence>
<evidence type="ECO:0000256" key="1">
    <source>
        <dbReference type="ARBA" id="ARBA00004141"/>
    </source>
</evidence>
<evidence type="ECO:0000256" key="5">
    <source>
        <dbReference type="ARBA" id="ARBA00022970"/>
    </source>
</evidence>
<evidence type="ECO:0000256" key="3">
    <source>
        <dbReference type="ARBA" id="ARBA00022448"/>
    </source>
</evidence>
<protein>
    <submittedName>
        <fullName evidence="11">Vacuolar amino acid transporter 1</fullName>
    </submittedName>
</protein>
<feature type="compositionally biased region" description="Acidic residues" evidence="8">
    <location>
        <begin position="123"/>
        <end position="135"/>
    </location>
</feature>
<comment type="caution">
    <text evidence="11">The sequence shown here is derived from an EMBL/GenBank/DDBJ whole genome shotgun (WGS) entry which is preliminary data.</text>
</comment>
<dbReference type="GO" id="GO:0015179">
    <property type="term" value="F:L-amino acid transmembrane transporter activity"/>
    <property type="evidence" value="ECO:0007669"/>
    <property type="project" value="TreeGrafter"/>
</dbReference>
<evidence type="ECO:0000259" key="10">
    <source>
        <dbReference type="Pfam" id="PF01490"/>
    </source>
</evidence>
<evidence type="ECO:0000256" key="9">
    <source>
        <dbReference type="SAM" id="Phobius"/>
    </source>
</evidence>
<dbReference type="PANTHER" id="PTHR22950:SF692">
    <property type="entry name" value="TRANSMEMBRANE AMINO ACID TRANSPORTER FAMILY PROTEIN"/>
    <property type="match status" value="1"/>
</dbReference>
<keyword evidence="5" id="KW-0029">Amino-acid transport</keyword>
<feature type="region of interest" description="Disordered" evidence="8">
    <location>
        <begin position="117"/>
        <end position="142"/>
    </location>
</feature>
<proteinExistence type="inferred from homology"/>
<feature type="transmembrane region" description="Helical" evidence="9">
    <location>
        <begin position="508"/>
        <end position="526"/>
    </location>
</feature>
<dbReference type="Gene3D" id="1.20.1740.10">
    <property type="entry name" value="Amino acid/polyamine transporter I"/>
    <property type="match status" value="1"/>
</dbReference>
<feature type="region of interest" description="Disordered" evidence="8">
    <location>
        <begin position="154"/>
        <end position="192"/>
    </location>
</feature>
<accession>A0AAI8YVX7</accession>
<feature type="transmembrane region" description="Helical" evidence="9">
    <location>
        <begin position="400"/>
        <end position="419"/>
    </location>
</feature>
<keyword evidence="7 9" id="KW-0472">Membrane</keyword>
<dbReference type="Pfam" id="PF01490">
    <property type="entry name" value="Aa_trans"/>
    <property type="match status" value="1"/>
</dbReference>